<keyword evidence="1" id="KW-1133">Transmembrane helix</keyword>
<dbReference type="EMBL" id="JOJR01000337">
    <property type="protein sequence ID" value="RCN39446.1"/>
    <property type="molecule type" value="Genomic_DNA"/>
</dbReference>
<gene>
    <name evidence="2" type="ORF">ANCCAN_14602</name>
</gene>
<dbReference type="STRING" id="29170.A0A368G4S2"/>
<dbReference type="AlphaFoldDB" id="A0A368G4S2"/>
<dbReference type="OrthoDB" id="2789670at2759"/>
<evidence type="ECO:0000313" key="2">
    <source>
        <dbReference type="EMBL" id="RCN39446.1"/>
    </source>
</evidence>
<keyword evidence="1" id="KW-0472">Membrane</keyword>
<protein>
    <submittedName>
        <fullName evidence="2">Uncharacterized protein</fullName>
    </submittedName>
</protein>
<accession>A0A368G4S2</accession>
<feature type="transmembrane region" description="Helical" evidence="1">
    <location>
        <begin position="56"/>
        <end position="76"/>
    </location>
</feature>
<comment type="caution">
    <text evidence="2">The sequence shown here is derived from an EMBL/GenBank/DDBJ whole genome shotgun (WGS) entry which is preliminary data.</text>
</comment>
<name>A0A368G4S2_ANCCA</name>
<sequence>MYEFEITCEELERRLDAGETSIDPDKMFDLLVGNIINRMLFTDCFEKVGQRLLQRFRILIFLLDNLFLYIVLEATFKY</sequence>
<organism evidence="2 3">
    <name type="scientific">Ancylostoma caninum</name>
    <name type="common">Dog hookworm</name>
    <dbReference type="NCBI Taxonomy" id="29170"/>
    <lineage>
        <taxon>Eukaryota</taxon>
        <taxon>Metazoa</taxon>
        <taxon>Ecdysozoa</taxon>
        <taxon>Nematoda</taxon>
        <taxon>Chromadorea</taxon>
        <taxon>Rhabditida</taxon>
        <taxon>Rhabditina</taxon>
        <taxon>Rhabditomorpha</taxon>
        <taxon>Strongyloidea</taxon>
        <taxon>Ancylostomatidae</taxon>
        <taxon>Ancylostomatinae</taxon>
        <taxon>Ancylostoma</taxon>
    </lineage>
</organism>
<evidence type="ECO:0000313" key="3">
    <source>
        <dbReference type="Proteomes" id="UP000252519"/>
    </source>
</evidence>
<proteinExistence type="predicted"/>
<dbReference type="Proteomes" id="UP000252519">
    <property type="component" value="Unassembled WGS sequence"/>
</dbReference>
<evidence type="ECO:0000256" key="1">
    <source>
        <dbReference type="SAM" id="Phobius"/>
    </source>
</evidence>
<reference evidence="2 3" key="1">
    <citation type="submission" date="2014-10" db="EMBL/GenBank/DDBJ databases">
        <title>Draft genome of the hookworm Ancylostoma caninum.</title>
        <authorList>
            <person name="Mitreva M."/>
        </authorList>
    </citation>
    <scope>NUCLEOTIDE SEQUENCE [LARGE SCALE GENOMIC DNA]</scope>
    <source>
        <strain evidence="2 3">Baltimore</strain>
    </source>
</reference>
<keyword evidence="3" id="KW-1185">Reference proteome</keyword>
<keyword evidence="1" id="KW-0812">Transmembrane</keyword>